<accession>A0A5M6IXM9</accession>
<dbReference type="EMBL" id="VWPK01000011">
    <property type="protein sequence ID" value="KAA5612587.1"/>
    <property type="molecule type" value="Genomic_DNA"/>
</dbReference>
<sequence>MTDNDRRLLEATAGAIKLLLDAVVRNRITLVDQVQAQALSAEIAAVLTRAHAVPEAVPLPPPELPPAPPAFARWRVGAWMFHRLRG</sequence>
<dbReference type="RefSeq" id="WP_150040402.1">
    <property type="nucleotide sequence ID" value="NZ_OW485601.1"/>
</dbReference>
<organism evidence="1 2">
    <name type="scientific">Rhodovastum atsumiense</name>
    <dbReference type="NCBI Taxonomy" id="504468"/>
    <lineage>
        <taxon>Bacteria</taxon>
        <taxon>Pseudomonadati</taxon>
        <taxon>Pseudomonadota</taxon>
        <taxon>Alphaproteobacteria</taxon>
        <taxon>Acetobacterales</taxon>
        <taxon>Acetobacteraceae</taxon>
        <taxon>Rhodovastum</taxon>
    </lineage>
</organism>
<keyword evidence="2" id="KW-1185">Reference proteome</keyword>
<reference evidence="1 2" key="1">
    <citation type="submission" date="2019-09" db="EMBL/GenBank/DDBJ databases">
        <title>Genome sequence of Rhodovastum atsumiense, a diverse member of the Acetobacteraceae family of non-sulfur purple photosynthetic bacteria.</title>
        <authorList>
            <person name="Meyer T."/>
            <person name="Kyndt J."/>
        </authorList>
    </citation>
    <scope>NUCLEOTIDE SEQUENCE [LARGE SCALE GENOMIC DNA]</scope>
    <source>
        <strain evidence="1 2">DSM 21279</strain>
    </source>
</reference>
<comment type="caution">
    <text evidence="1">The sequence shown here is derived from an EMBL/GenBank/DDBJ whole genome shotgun (WGS) entry which is preliminary data.</text>
</comment>
<dbReference type="AlphaFoldDB" id="A0A5M6IXM9"/>
<evidence type="ECO:0000313" key="2">
    <source>
        <dbReference type="Proteomes" id="UP000325255"/>
    </source>
</evidence>
<evidence type="ECO:0000313" key="1">
    <source>
        <dbReference type="EMBL" id="KAA5612587.1"/>
    </source>
</evidence>
<protein>
    <submittedName>
        <fullName evidence="1">Uncharacterized protein</fullName>
    </submittedName>
</protein>
<proteinExistence type="predicted"/>
<gene>
    <name evidence="1" type="ORF">F1189_09020</name>
</gene>
<name>A0A5M6IXM9_9PROT</name>
<dbReference type="Proteomes" id="UP000325255">
    <property type="component" value="Unassembled WGS sequence"/>
</dbReference>